<evidence type="ECO:0000313" key="2">
    <source>
        <dbReference type="EMBL" id="KAL1402396.1"/>
    </source>
</evidence>
<sequence>MPPALRNVLYTKICVNGTYYLVFDTAKLTLGPHLVATVPTAEIGTVQANHKTQSLLVFLVQANQVTLLVYTPEPAVSLQEHHTSSDAAPAGSRQAVQQAPHSRLDAFFSSARPQPGRQPLLKSIRKLHDKRTRMIARQYEHRRGVDQAHQDQQRMRQCSQNRSEDKFGILASSGKTVQLLGPLTRWRIRMPMSRTWTSI</sequence>
<dbReference type="EMBL" id="JBEHCU010003063">
    <property type="protein sequence ID" value="KAL1402396.1"/>
    <property type="molecule type" value="Genomic_DNA"/>
</dbReference>
<comment type="caution">
    <text evidence="2">The sequence shown here is derived from an EMBL/GenBank/DDBJ whole genome shotgun (WGS) entry which is preliminary data.</text>
</comment>
<evidence type="ECO:0000313" key="3">
    <source>
        <dbReference type="Proteomes" id="UP001562425"/>
    </source>
</evidence>
<keyword evidence="3" id="KW-1185">Reference proteome</keyword>
<accession>A0ABD1DRL3</accession>
<reference evidence="2 3" key="1">
    <citation type="submission" date="2024-05" db="EMBL/GenBank/DDBJ databases">
        <title>Culex pipiens pipiens assembly and annotation.</title>
        <authorList>
            <person name="Alout H."/>
            <person name="Durand T."/>
        </authorList>
    </citation>
    <scope>NUCLEOTIDE SEQUENCE [LARGE SCALE GENOMIC DNA]</scope>
    <source>
        <strain evidence="2">HA-2024</strain>
        <tissue evidence="2">Whole body</tissue>
    </source>
</reference>
<gene>
    <name evidence="2" type="ORF">pipiens_006115</name>
</gene>
<protein>
    <submittedName>
        <fullName evidence="2">Uncharacterized protein</fullName>
    </submittedName>
</protein>
<name>A0ABD1DRL3_CULPP</name>
<organism evidence="2 3">
    <name type="scientific">Culex pipiens pipiens</name>
    <name type="common">Northern house mosquito</name>
    <dbReference type="NCBI Taxonomy" id="38569"/>
    <lineage>
        <taxon>Eukaryota</taxon>
        <taxon>Metazoa</taxon>
        <taxon>Ecdysozoa</taxon>
        <taxon>Arthropoda</taxon>
        <taxon>Hexapoda</taxon>
        <taxon>Insecta</taxon>
        <taxon>Pterygota</taxon>
        <taxon>Neoptera</taxon>
        <taxon>Endopterygota</taxon>
        <taxon>Diptera</taxon>
        <taxon>Nematocera</taxon>
        <taxon>Culicoidea</taxon>
        <taxon>Culicidae</taxon>
        <taxon>Culicinae</taxon>
        <taxon>Culicini</taxon>
        <taxon>Culex</taxon>
        <taxon>Culex</taxon>
    </lineage>
</organism>
<feature type="compositionally biased region" description="Basic and acidic residues" evidence="1">
    <location>
        <begin position="142"/>
        <end position="154"/>
    </location>
</feature>
<dbReference type="AlphaFoldDB" id="A0ABD1DRL3"/>
<dbReference type="Proteomes" id="UP001562425">
    <property type="component" value="Unassembled WGS sequence"/>
</dbReference>
<evidence type="ECO:0000256" key="1">
    <source>
        <dbReference type="SAM" id="MobiDB-lite"/>
    </source>
</evidence>
<proteinExistence type="predicted"/>
<feature type="region of interest" description="Disordered" evidence="1">
    <location>
        <begin position="142"/>
        <end position="162"/>
    </location>
</feature>